<gene>
    <name evidence="2" type="ORF">XNOV1_A027280</name>
</gene>
<dbReference type="AlphaFoldDB" id="A0AAV1FGI6"/>
<organism evidence="2 3">
    <name type="scientific">Xyrichtys novacula</name>
    <name type="common">Pearly razorfish</name>
    <name type="synonym">Hemipteronotus novacula</name>
    <dbReference type="NCBI Taxonomy" id="13765"/>
    <lineage>
        <taxon>Eukaryota</taxon>
        <taxon>Metazoa</taxon>
        <taxon>Chordata</taxon>
        <taxon>Craniata</taxon>
        <taxon>Vertebrata</taxon>
        <taxon>Euteleostomi</taxon>
        <taxon>Actinopterygii</taxon>
        <taxon>Neopterygii</taxon>
        <taxon>Teleostei</taxon>
        <taxon>Neoteleostei</taxon>
        <taxon>Acanthomorphata</taxon>
        <taxon>Eupercaria</taxon>
        <taxon>Labriformes</taxon>
        <taxon>Labridae</taxon>
        <taxon>Xyrichtys</taxon>
    </lineage>
</organism>
<evidence type="ECO:0000313" key="3">
    <source>
        <dbReference type="Proteomes" id="UP001178508"/>
    </source>
</evidence>
<feature type="region of interest" description="Disordered" evidence="1">
    <location>
        <begin position="79"/>
        <end position="99"/>
    </location>
</feature>
<accession>A0AAV1FGI6</accession>
<keyword evidence="3" id="KW-1185">Reference proteome</keyword>
<proteinExistence type="predicted"/>
<protein>
    <submittedName>
        <fullName evidence="2">Uncharacterized protein</fullName>
    </submittedName>
</protein>
<feature type="compositionally biased region" description="Polar residues" evidence="1">
    <location>
        <begin position="79"/>
        <end position="89"/>
    </location>
</feature>
<evidence type="ECO:0000313" key="2">
    <source>
        <dbReference type="EMBL" id="CAJ1059648.1"/>
    </source>
</evidence>
<dbReference type="Proteomes" id="UP001178508">
    <property type="component" value="Chromosome 7"/>
</dbReference>
<feature type="compositionally biased region" description="Basic and acidic residues" evidence="1">
    <location>
        <begin position="90"/>
        <end position="99"/>
    </location>
</feature>
<evidence type="ECO:0000256" key="1">
    <source>
        <dbReference type="SAM" id="MobiDB-lite"/>
    </source>
</evidence>
<name>A0AAV1FGI6_XYRNO</name>
<reference evidence="2" key="1">
    <citation type="submission" date="2023-08" db="EMBL/GenBank/DDBJ databases">
        <authorList>
            <person name="Alioto T."/>
            <person name="Alioto T."/>
            <person name="Gomez Garrido J."/>
        </authorList>
    </citation>
    <scope>NUCLEOTIDE SEQUENCE</scope>
</reference>
<sequence>MRQWNTILETNFEPIAQVSIKCCIYQGDALSSLLFCMGLNPLNKLYLAHWLQNGIYLYMDDIKHQDIKLRVSKVLTHGSTPPTAVTSECCSDRRRVPEW</sequence>
<dbReference type="EMBL" id="OY660870">
    <property type="protein sequence ID" value="CAJ1059648.1"/>
    <property type="molecule type" value="Genomic_DNA"/>
</dbReference>